<name>A0ACB6QZM7_9PLEO</name>
<organism evidence="1 2">
    <name type="scientific">Lindgomyces ingoldianus</name>
    <dbReference type="NCBI Taxonomy" id="673940"/>
    <lineage>
        <taxon>Eukaryota</taxon>
        <taxon>Fungi</taxon>
        <taxon>Dikarya</taxon>
        <taxon>Ascomycota</taxon>
        <taxon>Pezizomycotina</taxon>
        <taxon>Dothideomycetes</taxon>
        <taxon>Pleosporomycetidae</taxon>
        <taxon>Pleosporales</taxon>
        <taxon>Lindgomycetaceae</taxon>
        <taxon>Lindgomyces</taxon>
    </lineage>
</organism>
<dbReference type="Proteomes" id="UP000799755">
    <property type="component" value="Unassembled WGS sequence"/>
</dbReference>
<reference evidence="1" key="1">
    <citation type="journal article" date="2020" name="Stud. Mycol.">
        <title>101 Dothideomycetes genomes: a test case for predicting lifestyles and emergence of pathogens.</title>
        <authorList>
            <person name="Haridas S."/>
            <person name="Albert R."/>
            <person name="Binder M."/>
            <person name="Bloem J."/>
            <person name="Labutti K."/>
            <person name="Salamov A."/>
            <person name="Andreopoulos B."/>
            <person name="Baker S."/>
            <person name="Barry K."/>
            <person name="Bills G."/>
            <person name="Bluhm B."/>
            <person name="Cannon C."/>
            <person name="Castanera R."/>
            <person name="Culley D."/>
            <person name="Daum C."/>
            <person name="Ezra D."/>
            <person name="Gonzalez J."/>
            <person name="Henrissat B."/>
            <person name="Kuo A."/>
            <person name="Liang C."/>
            <person name="Lipzen A."/>
            <person name="Lutzoni F."/>
            <person name="Magnuson J."/>
            <person name="Mondo S."/>
            <person name="Nolan M."/>
            <person name="Ohm R."/>
            <person name="Pangilinan J."/>
            <person name="Park H.-J."/>
            <person name="Ramirez L."/>
            <person name="Alfaro M."/>
            <person name="Sun H."/>
            <person name="Tritt A."/>
            <person name="Yoshinaga Y."/>
            <person name="Zwiers L.-H."/>
            <person name="Turgeon B."/>
            <person name="Goodwin S."/>
            <person name="Spatafora J."/>
            <person name="Crous P."/>
            <person name="Grigoriev I."/>
        </authorList>
    </citation>
    <scope>NUCLEOTIDE SEQUENCE</scope>
    <source>
        <strain evidence="1">ATCC 200398</strain>
    </source>
</reference>
<protein>
    <submittedName>
        <fullName evidence="1">Uncharacterized protein</fullName>
    </submittedName>
</protein>
<gene>
    <name evidence="1" type="ORF">BDR25DRAFT_353515</name>
</gene>
<sequence>MPLVDPAYIIEAVRCYEIKLTNCLQTLVSSPASNFFNEFNRRSKATTQRTEASLDSAYPTASLAKQFLEFPPLDRFDETFNSHLRMNFLKIFDLLGGMDEGVSPYVLNKLLNSDGKVKYCVNRPILESLSAFRLDRICKAPAEDRASNGPYYGPYKVNRNGHVFSTNIPSSYDTYTYLSSSLSYERTQNLTRTGLKIAQSYSTTPRWKPWLRMWFGGLYAIFRDPWKKIIHNYSRRFTRDQLRRGSRPKTYYHFWQSSNLPQGPQRIALAHYIVQQYLCWGFPQKVGDNLSSAHFGLAATDLEIAEICLIIAKGACLWTKCTRESERGTMNTSRWWSSESSVNANTYLSFSDSEPRKSYEVKFPFSRTPEVLHNSVPRDEVLRVEPVLTSNTLHMSQTPSCWGNSKFLPWIGTFEFRPWNLRTVRQEWSKFEGEYRPWLQPYSRCINFDGLCDHLRWMEPKLARWYRREIPFNIIAVSIPISVTEVLDWCTGVRPCLSFFGMDTQVSFYKLHIGRGHDLDQFERQPKCRQKYYRSRIPYPMISRLSLYSRRFDASAPPTTTSCLGCCATQHLDLNLTLTIPNCHIRLTSPALVLDPHFRGILSTYMRICLILPTNDGNDVSLKIDKEYPAISGAKRTLLRNYEAQQLSRALLRAMLSHPEITSLFDKFEASSLHRLKDTINIGLVDVLWHLKPFYQTSYVTRGTGVMQNMHYTSLSGGVINAETNLLQAMTAYILDEAYKKAADLSTSKKLDSFCFERRSGAMLGCIHISATALQPLLKRLSILYEKGASLNWMRLGYELINQITNLQLNTALKSIKSIKLILLVNSYQVELKILIVLLVDNSGNPFIGLTPSTVPRAMSEDSMTLSVTLNGFDLKLRPMHGPRRILAIVWQLHRNATVCSGPGARYATLGLGYFSSEIPYGRMRGTSLCQDPV</sequence>
<dbReference type="EMBL" id="MU003502">
    <property type="protein sequence ID" value="KAF2472494.1"/>
    <property type="molecule type" value="Genomic_DNA"/>
</dbReference>
<keyword evidence="2" id="KW-1185">Reference proteome</keyword>
<comment type="caution">
    <text evidence="1">The sequence shown here is derived from an EMBL/GenBank/DDBJ whole genome shotgun (WGS) entry which is preliminary data.</text>
</comment>
<accession>A0ACB6QZM7</accession>
<evidence type="ECO:0000313" key="2">
    <source>
        <dbReference type="Proteomes" id="UP000799755"/>
    </source>
</evidence>
<proteinExistence type="predicted"/>
<evidence type="ECO:0000313" key="1">
    <source>
        <dbReference type="EMBL" id="KAF2472494.1"/>
    </source>
</evidence>